<reference evidence="1 2" key="1">
    <citation type="journal article" date="2023" name="Nucleic Acids Res.">
        <title>The hologenome of Daphnia magna reveals possible DNA methylation and microbiome-mediated evolution of the host genome.</title>
        <authorList>
            <person name="Chaturvedi A."/>
            <person name="Li X."/>
            <person name="Dhandapani V."/>
            <person name="Marshall H."/>
            <person name="Kissane S."/>
            <person name="Cuenca-Cambronero M."/>
            <person name="Asole G."/>
            <person name="Calvet F."/>
            <person name="Ruiz-Romero M."/>
            <person name="Marangio P."/>
            <person name="Guigo R."/>
            <person name="Rago D."/>
            <person name="Mirbahai L."/>
            <person name="Eastwood N."/>
            <person name="Colbourne J.K."/>
            <person name="Zhou J."/>
            <person name="Mallon E."/>
            <person name="Orsini L."/>
        </authorList>
    </citation>
    <scope>NUCLEOTIDE SEQUENCE [LARGE SCALE GENOMIC DNA]</scope>
    <source>
        <strain evidence="1">LRV0_1</strain>
    </source>
</reference>
<gene>
    <name evidence="1" type="ORF">OUZ56_005981</name>
</gene>
<dbReference type="Proteomes" id="UP001234178">
    <property type="component" value="Unassembled WGS sequence"/>
</dbReference>
<accession>A0ABQ9YUC9</accession>
<dbReference type="EMBL" id="JAOYFB010000001">
    <property type="protein sequence ID" value="KAK4004239.1"/>
    <property type="molecule type" value="Genomic_DNA"/>
</dbReference>
<evidence type="ECO:0008006" key="3">
    <source>
        <dbReference type="Google" id="ProtNLM"/>
    </source>
</evidence>
<keyword evidence="2" id="KW-1185">Reference proteome</keyword>
<sequence>MPVATSKEESVSHSYAGLASYFGVSPDRQLFVEFNVNNARKCAPYMDSLCLLFKPIAQKGRMKSCTEAVFLQEQEGIQRNCRLETGKDNVTVVLQCLEKGSAELAFSKCYQQRGLCSDTSDEWVLQASFRQMLPENVTSVIDEEPAGLLSGLLASELEQLQTVTKNLIMEETYAYRPRGEELKSESG</sequence>
<proteinExistence type="predicted"/>
<evidence type="ECO:0000313" key="1">
    <source>
        <dbReference type="EMBL" id="KAK4004239.1"/>
    </source>
</evidence>
<protein>
    <recommendedName>
        <fullName evidence="3">Vitellogenin domain-containing protein</fullName>
    </recommendedName>
</protein>
<organism evidence="1 2">
    <name type="scientific">Daphnia magna</name>
    <dbReference type="NCBI Taxonomy" id="35525"/>
    <lineage>
        <taxon>Eukaryota</taxon>
        <taxon>Metazoa</taxon>
        <taxon>Ecdysozoa</taxon>
        <taxon>Arthropoda</taxon>
        <taxon>Crustacea</taxon>
        <taxon>Branchiopoda</taxon>
        <taxon>Diplostraca</taxon>
        <taxon>Cladocera</taxon>
        <taxon>Anomopoda</taxon>
        <taxon>Daphniidae</taxon>
        <taxon>Daphnia</taxon>
    </lineage>
</organism>
<evidence type="ECO:0000313" key="2">
    <source>
        <dbReference type="Proteomes" id="UP001234178"/>
    </source>
</evidence>
<name>A0ABQ9YUC9_9CRUS</name>
<comment type="caution">
    <text evidence="1">The sequence shown here is derived from an EMBL/GenBank/DDBJ whole genome shotgun (WGS) entry which is preliminary data.</text>
</comment>